<dbReference type="PANTHER" id="PTHR35303">
    <property type="entry name" value="OS02G0197800 PROTEIN"/>
    <property type="match status" value="1"/>
</dbReference>
<dbReference type="GO" id="GO:0046872">
    <property type="term" value="F:metal ion binding"/>
    <property type="evidence" value="ECO:0007669"/>
    <property type="project" value="UniProtKB-KW"/>
</dbReference>
<evidence type="ECO:0000256" key="2">
    <source>
        <dbReference type="ARBA" id="ARBA00023004"/>
    </source>
</evidence>
<evidence type="ECO:0000259" key="3">
    <source>
        <dbReference type="Pfam" id="PF06155"/>
    </source>
</evidence>
<dbReference type="PANTHER" id="PTHR35303:SF5">
    <property type="entry name" value="OS02G0197800 PROTEIN"/>
    <property type="match status" value="1"/>
</dbReference>
<dbReference type="HOGENOM" id="CLU_117841_2_1_10"/>
<dbReference type="Gene3D" id="3.30.2020.30">
    <property type="match status" value="1"/>
</dbReference>
<evidence type="ECO:0000313" key="4">
    <source>
        <dbReference type="EMBL" id="AFN74411.1"/>
    </source>
</evidence>
<protein>
    <recommendedName>
        <fullName evidence="3">Gamma-butyrobetaine hydroxylase-like N-terminal domain-containing protein</fullName>
    </recommendedName>
</protein>
<accession>I7A3F8</accession>
<dbReference type="EMBL" id="CP003557">
    <property type="protein sequence ID" value="AFN74411.1"/>
    <property type="molecule type" value="Genomic_DNA"/>
</dbReference>
<organism evidence="4 5">
    <name type="scientific">Melioribacter roseus (strain DSM 23840 / JCM 17771 / VKM B-2668 / P3M-2)</name>
    <dbReference type="NCBI Taxonomy" id="1191523"/>
    <lineage>
        <taxon>Bacteria</taxon>
        <taxon>Pseudomonadati</taxon>
        <taxon>Ignavibacteriota</taxon>
        <taxon>Ignavibacteria</taxon>
        <taxon>Ignavibacteriales</taxon>
        <taxon>Melioribacteraceae</taxon>
        <taxon>Melioribacter</taxon>
    </lineage>
</organism>
<reference evidence="4 5" key="1">
    <citation type="journal article" date="2013" name="PLoS ONE">
        <title>Genomic analysis of Melioribacter roseus, facultatively anaerobic organotrophic bacterium representing a novel deep lineage within Bacteriodetes/Chlorobi group.</title>
        <authorList>
            <person name="Kadnikov V.V."/>
            <person name="Mardanov A.V."/>
            <person name="Podosokorskaya O.A."/>
            <person name="Gavrilov S.N."/>
            <person name="Kublanov I.V."/>
            <person name="Beletsky A.V."/>
            <person name="Bonch-Osmolovskaya E.A."/>
            <person name="Ravin N.V."/>
        </authorList>
    </citation>
    <scope>NUCLEOTIDE SEQUENCE [LARGE SCALE GENOMIC DNA]</scope>
    <source>
        <strain evidence="5">JCM 17771 / P3M-2</strain>
    </source>
</reference>
<gene>
    <name evidence="4" type="ordered locus">MROS_1174</name>
</gene>
<name>I7A3F8_MELRP</name>
<dbReference type="eggNOG" id="COG3536">
    <property type="taxonomic scope" value="Bacteria"/>
</dbReference>
<dbReference type="InterPro" id="IPR010376">
    <property type="entry name" value="GBBH-like_N"/>
</dbReference>
<dbReference type="InterPro" id="IPR038492">
    <property type="entry name" value="GBBH-like_N_sf"/>
</dbReference>
<dbReference type="AlphaFoldDB" id="I7A3F8"/>
<dbReference type="RefSeq" id="WP_014855847.1">
    <property type="nucleotide sequence ID" value="NC_018178.1"/>
</dbReference>
<dbReference type="Proteomes" id="UP000009011">
    <property type="component" value="Chromosome"/>
</dbReference>
<dbReference type="KEGG" id="mro:MROS_1174"/>
<feature type="domain" description="Gamma-butyrobetaine hydroxylase-like N-terminal" evidence="3">
    <location>
        <begin position="9"/>
        <end position="95"/>
    </location>
</feature>
<keyword evidence="5" id="KW-1185">Reference proteome</keyword>
<evidence type="ECO:0000313" key="5">
    <source>
        <dbReference type="Proteomes" id="UP000009011"/>
    </source>
</evidence>
<keyword evidence="2" id="KW-0408">Iron</keyword>
<keyword evidence="1" id="KW-0479">Metal-binding</keyword>
<proteinExistence type="predicted"/>
<evidence type="ECO:0000256" key="1">
    <source>
        <dbReference type="ARBA" id="ARBA00022723"/>
    </source>
</evidence>
<dbReference type="Pfam" id="PF06155">
    <property type="entry name" value="GBBH-like_N"/>
    <property type="match status" value="1"/>
</dbReference>
<dbReference type="OrthoDB" id="9794178at2"/>
<sequence>MRPLRIELHKQDYLEIEWDDGKIHKYPLKFLRDESPDAGNKGETILWKHYAPPPKGPEKPGMYEIESITPVGNYAIQIKWKDGYDYGIYSWEALRKFGEYLELKDNLHQDFDNH</sequence>